<evidence type="ECO:0000313" key="2">
    <source>
        <dbReference type="EMBL" id="WCZ37656.1"/>
    </source>
</evidence>
<reference evidence="2 3" key="1">
    <citation type="submission" date="2020-10" db="EMBL/GenBank/DDBJ databases">
        <title>Complete genome sequence of Corynebacterium jeddahense DSM 45997, type strain of Corynebacterium jeddahense.</title>
        <authorList>
            <person name="Busche T."/>
            <person name="Kalinowski J."/>
            <person name="Ruckert C."/>
        </authorList>
    </citation>
    <scope>NUCLEOTIDE SEQUENCE [LARGE SCALE GENOMIC DNA]</scope>
    <source>
        <strain evidence="2 3">DSM 45997</strain>
    </source>
</reference>
<evidence type="ECO:0000256" key="1">
    <source>
        <dbReference type="SAM" id="MobiDB-lite"/>
    </source>
</evidence>
<dbReference type="RefSeq" id="WP_042405307.1">
    <property type="nucleotide sequence ID" value="NZ_CBYN010000011.1"/>
</dbReference>
<feature type="region of interest" description="Disordered" evidence="1">
    <location>
        <begin position="1208"/>
        <end position="1229"/>
    </location>
</feature>
<dbReference type="EMBL" id="CP063194">
    <property type="protein sequence ID" value="WCZ37656.1"/>
    <property type="molecule type" value="Genomic_DNA"/>
</dbReference>
<protein>
    <submittedName>
        <fullName evidence="2">Uncharacterized protein</fullName>
    </submittedName>
</protein>
<evidence type="ECO:0000313" key="3">
    <source>
        <dbReference type="Proteomes" id="UP001218071"/>
    </source>
</evidence>
<feature type="compositionally biased region" description="Basic and acidic residues" evidence="1">
    <location>
        <begin position="1218"/>
        <end position="1229"/>
    </location>
</feature>
<organism evidence="2 3">
    <name type="scientific">Corynebacterium jeddahense</name>
    <dbReference type="NCBI Taxonomy" id="1414719"/>
    <lineage>
        <taxon>Bacteria</taxon>
        <taxon>Bacillati</taxon>
        <taxon>Actinomycetota</taxon>
        <taxon>Actinomycetes</taxon>
        <taxon>Mycobacteriales</taxon>
        <taxon>Corynebacteriaceae</taxon>
        <taxon>Corynebacterium</taxon>
    </lineage>
</organism>
<proteinExistence type="predicted"/>
<name>A0ABY7UFY2_9CORY</name>
<sequence length="1461" mass="159602">MKNAQLKKRVMATMVSATVAFGGVAIVAPSADADIRITSQYSQLDQADLDAAKAYNKQFRADHATFGNFNTAYGAGWCIDEDLPVPQVDTLFDVRKLDGTSGYYGFNGDLGGDLRIHPDIQKAAINLTKLMLTEYKRGNGDQVKKMNLALQALLSNDEGTLDKIRGLIEGSVTAIPRDRYAQLPPKVTAQEFLQWTGFDVAQNPKRQLGQTRFYLVKNEQVFNQLNVKSGEYVTVLVPRDYNVYADQNIEPTHQRIVIVAQPGLEGYEPNVKRPEVRETKWVPQPPVTVTETKPGQVVTVTERVQPSAETWVEERPKLTVTEYYQPKTQVTETVTQPDTTVTETRRPEMSGVTETYTREVQPTTVTSTLPAQTVTVRKEEPVIKTVTETVTPQSTVDGQTQTAVVTKTAEPSYETVTKTLEPVTETATVTAAPKTEVSYVTETIKNVANIERTTEVERYYRHYSYAFDFGFKEGASQTIPVEGLGDWKIDFVDDSNGLVKVEKVIVDGKAQLKITPQREGRGLVRVVVVDGEGNRHEYAINVVNEKSEKIVENNVTVNNHYFNVGVGAKDQTIQIPQNWDYKITEGGQNITTGLVDGGLKVTFNEGASGTSKIEVFEKGKSENNRNQNNYIFNIDGSRNRFEQTRIIGNANSYKLEVNDVEKQPKIVSGAEFIESISRDSEGFWIITPRKDAQGDAVIEATDKNGDVYTYTLKIKQGTNVLVDVQTIKINEGDSATIKAEDGLKLEQISGDKKNWDWLPVDGGYKIVNKVNGSATFNLYAEDKNAEGGRILVGVYTVIAQPIQDEKFEPVKTERNILDRNTVELTPGDAGNEIKVTKGKDNATVVFQDGKYRIMPKPGFEGDIEVTETAQGKPIAIYTLHVAKGDVEKREKDVKAGSPLEISDIKPGGSEIRVVEGENLLDLNKTHLTAGSVVFKPGVTGKVVIENLNSRGIPFQEFTYNVTPVQAQEQTIELTGDSRAEVSLPKDYTYELKGDDVVDVTRQGDTLVLKPKSGQKGTAATLEVKDENGTVVYRYPLAVDGTKRGATGSTINNSFDLTQSGTFKITRVNKNPLSVESGSQWVNIEERNGEWILTPKGPDSVGKTVTVVETRGDVIVKRHEITIQPDPTPLGYKEERRVFLEQVDGQVVAGKEGNTLHVRRGNDIVTVVEPAPGELQIVPQEGKSGYVVVEELDAQGSLVRVIEMEVPETAQGTTAEPPKLTEKGKGDRDKGWTIKVEGGSNSVIVNTCNGSSCTVLDPKWVKPTEDGIQVLPGAPIPAGTDHLEIIGLPSSIRQGEAKLEINVNTNSENKNGAHGDSGADQGSSDLDGKCIAGIVGLTAPLLLAIPVGILSQVQIPGLEGLSAQINDAIRQANDQIQKGLGIYDEDRAQRAASLQGAFSVDNPQMLQLAAGSLGAITLGLFLIDQVLRACGQEEMTSSYQIGKATNNDTLMYGSSGKADDKK</sequence>
<keyword evidence="3" id="KW-1185">Reference proteome</keyword>
<dbReference type="Proteomes" id="UP001218071">
    <property type="component" value="Chromosome"/>
</dbReference>
<gene>
    <name evidence="2" type="ORF">CJEDD_00085</name>
</gene>
<accession>A0ABY7UFY2</accession>